<feature type="domain" description="Glycosyltransferase 2-like" evidence="1">
    <location>
        <begin position="10"/>
        <end position="136"/>
    </location>
</feature>
<dbReference type="PANTHER" id="PTHR22916:SF3">
    <property type="entry name" value="UDP-GLCNAC:BETAGAL BETA-1,3-N-ACETYLGLUCOSAMINYLTRANSFERASE-LIKE PROTEIN 1"/>
    <property type="match status" value="1"/>
</dbReference>
<dbReference type="GO" id="GO:0016758">
    <property type="term" value="F:hexosyltransferase activity"/>
    <property type="evidence" value="ECO:0007669"/>
    <property type="project" value="UniProtKB-ARBA"/>
</dbReference>
<sequence>MNKKAMNSLSVIVPLYNQALYVEECLNALNKIDNLNVEVIIIDDYSRDTSVERVSTWIEKHFDTKLNVRFYKNESNLGICRTLNKGVKLSTHNLLYICAADDFPLSDVINNKVRLLNESDYDAIISDVMIIDEKSKIVLNSGFKDYFHASLKALESSKFLAGEVITNWCIPGPCLLIKKDVYNEIGFYNESLIAEDRDFYLRLFRHAKVLFDSERIAAYRVHSSNISKSTTFRKNMNLEIRKINYSYASEWQGIYKLYLKSYGLSLISESKLSIFYSMLGSIVRKVLRVIFILKVYFSHG</sequence>
<dbReference type="SUPFAM" id="SSF53448">
    <property type="entry name" value="Nucleotide-diphospho-sugar transferases"/>
    <property type="match status" value="1"/>
</dbReference>
<evidence type="ECO:0000259" key="1">
    <source>
        <dbReference type="Pfam" id="PF00535"/>
    </source>
</evidence>
<accession>A0A6B9XYY4</accession>
<dbReference type="EMBL" id="MK595738">
    <property type="protein sequence ID" value="QHR93377.1"/>
    <property type="molecule type" value="Genomic_DNA"/>
</dbReference>
<organism evidence="2">
    <name type="scientific">Enterobacter cloacae</name>
    <dbReference type="NCBI Taxonomy" id="550"/>
    <lineage>
        <taxon>Bacteria</taxon>
        <taxon>Pseudomonadati</taxon>
        <taxon>Pseudomonadota</taxon>
        <taxon>Gammaproteobacteria</taxon>
        <taxon>Enterobacterales</taxon>
        <taxon>Enterobacteriaceae</taxon>
        <taxon>Enterobacter</taxon>
        <taxon>Enterobacter cloacae complex</taxon>
    </lineage>
</organism>
<dbReference type="AlphaFoldDB" id="A0A6B9XYY4"/>
<proteinExistence type="predicted"/>
<evidence type="ECO:0000313" key="2">
    <source>
        <dbReference type="EMBL" id="QHR93377.1"/>
    </source>
</evidence>
<reference evidence="2" key="1">
    <citation type="submission" date="2019-03" db="EMBL/GenBank/DDBJ databases">
        <title>Genetic characterization of the O-antigen and development of a molecular serotyping scheme for Enterobacter cloacae.</title>
        <authorList>
            <person name="Li Y."/>
            <person name="Huang J."/>
            <person name="Wang X."/>
            <person name="Xu C."/>
            <person name="Han T."/>
            <person name="Guo X."/>
        </authorList>
    </citation>
    <scope>NUCLEOTIDE SEQUENCE</scope>
    <source>
        <strain evidence="2">NCTC 11596</strain>
    </source>
</reference>
<dbReference type="InterPro" id="IPR001173">
    <property type="entry name" value="Glyco_trans_2-like"/>
</dbReference>
<keyword evidence="2" id="KW-0808">Transferase</keyword>
<dbReference type="Pfam" id="PF00535">
    <property type="entry name" value="Glycos_transf_2"/>
    <property type="match status" value="1"/>
</dbReference>
<name>A0A6B9XYY4_ENTCL</name>
<dbReference type="PANTHER" id="PTHR22916">
    <property type="entry name" value="GLYCOSYLTRANSFERASE"/>
    <property type="match status" value="1"/>
</dbReference>
<dbReference type="InterPro" id="IPR029044">
    <property type="entry name" value="Nucleotide-diphossugar_trans"/>
</dbReference>
<protein>
    <submittedName>
        <fullName evidence="2">Abequosyltransferase RfbV</fullName>
    </submittedName>
</protein>
<dbReference type="Gene3D" id="3.90.550.10">
    <property type="entry name" value="Spore Coat Polysaccharide Biosynthesis Protein SpsA, Chain A"/>
    <property type="match status" value="1"/>
</dbReference>